<reference evidence="2 3" key="1">
    <citation type="submission" date="2024-02" db="EMBL/GenBank/DDBJ databases">
        <authorList>
            <person name="Chen Y."/>
            <person name="Shah S."/>
            <person name="Dougan E. K."/>
            <person name="Thang M."/>
            <person name="Chan C."/>
        </authorList>
    </citation>
    <scope>NUCLEOTIDE SEQUENCE [LARGE SCALE GENOMIC DNA]</scope>
</reference>
<evidence type="ECO:0000256" key="1">
    <source>
        <dbReference type="SAM" id="MobiDB-lite"/>
    </source>
</evidence>
<keyword evidence="3" id="KW-1185">Reference proteome</keyword>
<evidence type="ECO:0000313" key="2">
    <source>
        <dbReference type="EMBL" id="CAK9012292.1"/>
    </source>
</evidence>
<dbReference type="Proteomes" id="UP001642484">
    <property type="component" value="Unassembled WGS sequence"/>
</dbReference>
<feature type="compositionally biased region" description="Low complexity" evidence="1">
    <location>
        <begin position="130"/>
        <end position="149"/>
    </location>
</feature>
<name>A0ABP0JDK1_9DINO</name>
<sequence length="384" mass="42008">MVNSRPLGRGRGGQYVRDGTNHNKAVYRRIAPDPKGSVEAIKLYYWDDRDGKGDQGWWFGPKVWMHNPKALQFPPEDGWDFGLKVALNRRAPGAAPKGKAKGKGKVSPPAPPAAPKAEAAAPSMPDGRDTASSPAPASTADSPKAAPAVPSAPPAKKAKVEEVEEDRFAELKTWLRSLNSNKPEQMMGYYGALVSEFDGDLRQIAAARIEDNPKPCRLWVSYAVCCEAPWAASFPSVAAVPRHTIRALRSFTQRARPRRFIAQVGYIQPPHCAALQAATKKQQKVRKKHQKRKARAESKVDALADRLAGIATTEAARGGTVEADDEMETKKPPVSRQELKKKLKAKIAGHALDRTQGLEKGVQDSNGLKKQKRPPGNRRKMDVT</sequence>
<gene>
    <name evidence="2" type="ORF">CCMP2556_LOCUS10799</name>
</gene>
<evidence type="ECO:0000313" key="3">
    <source>
        <dbReference type="Proteomes" id="UP001642484"/>
    </source>
</evidence>
<comment type="caution">
    <text evidence="2">The sequence shown here is derived from an EMBL/GenBank/DDBJ whole genome shotgun (WGS) entry which is preliminary data.</text>
</comment>
<organism evidence="2 3">
    <name type="scientific">Durusdinium trenchii</name>
    <dbReference type="NCBI Taxonomy" id="1381693"/>
    <lineage>
        <taxon>Eukaryota</taxon>
        <taxon>Sar</taxon>
        <taxon>Alveolata</taxon>
        <taxon>Dinophyceae</taxon>
        <taxon>Suessiales</taxon>
        <taxon>Symbiodiniaceae</taxon>
        <taxon>Durusdinium</taxon>
    </lineage>
</organism>
<dbReference type="EMBL" id="CAXAMN010005102">
    <property type="protein sequence ID" value="CAK9012292.1"/>
    <property type="molecule type" value="Genomic_DNA"/>
</dbReference>
<protein>
    <submittedName>
        <fullName evidence="2">Uncharacterized protein</fullName>
    </submittedName>
</protein>
<proteinExistence type="predicted"/>
<feature type="region of interest" description="Disordered" evidence="1">
    <location>
        <begin position="315"/>
        <end position="384"/>
    </location>
</feature>
<feature type="compositionally biased region" description="Basic residues" evidence="1">
    <location>
        <begin position="369"/>
        <end position="378"/>
    </location>
</feature>
<feature type="region of interest" description="Disordered" evidence="1">
    <location>
        <begin position="92"/>
        <end position="161"/>
    </location>
</feature>
<accession>A0ABP0JDK1</accession>